<name>A0A4Q9KK48_PROTD</name>
<dbReference type="RefSeq" id="WP_131172756.1">
    <property type="nucleotide sequence ID" value="NZ_FXTL01000016.1"/>
</dbReference>
<dbReference type="Gene3D" id="1.10.10.10">
    <property type="entry name" value="Winged helix-like DNA-binding domain superfamily/Winged helix DNA-binding domain"/>
    <property type="match status" value="1"/>
</dbReference>
<evidence type="ECO:0000259" key="1">
    <source>
        <dbReference type="SMART" id="SM00418"/>
    </source>
</evidence>
<comment type="caution">
    <text evidence="2">The sequence shown here is derived from an EMBL/GenBank/DDBJ whole genome shotgun (WGS) entry which is preliminary data.</text>
</comment>
<dbReference type="CDD" id="cd00090">
    <property type="entry name" value="HTH_ARSR"/>
    <property type="match status" value="1"/>
</dbReference>
<dbReference type="OrthoDB" id="7945987at2"/>
<accession>A0A4Q9KK48</accession>
<keyword evidence="3" id="KW-1185">Reference proteome</keyword>
<dbReference type="InterPro" id="IPR001845">
    <property type="entry name" value="HTH_ArsR_DNA-bd_dom"/>
</dbReference>
<gene>
    <name evidence="2" type="ORF">ET996_11760</name>
</gene>
<reference evidence="2 3" key="1">
    <citation type="submission" date="2019-01" db="EMBL/GenBank/DDBJ databases">
        <title>Lactibacter flavus gen. nov., sp. nov., a novel bacterium of the family Propionibacteriaceae isolated from raw milk and dairy products.</title>
        <authorList>
            <person name="Huptas C."/>
            <person name="Wenning M."/>
            <person name="Breitenwieser F."/>
            <person name="Doll E."/>
            <person name="Von Neubeck M."/>
            <person name="Busse H.-J."/>
            <person name="Scherer S."/>
        </authorList>
    </citation>
    <scope>NUCLEOTIDE SEQUENCE [LARGE SCALE GENOMIC DNA]</scope>
    <source>
        <strain evidence="3">DSM 22130 / JCM 15804 / WR061</strain>
    </source>
</reference>
<dbReference type="InterPro" id="IPR036390">
    <property type="entry name" value="WH_DNA-bd_sf"/>
</dbReference>
<dbReference type="SUPFAM" id="SSF46785">
    <property type="entry name" value="Winged helix' DNA-binding domain"/>
    <property type="match status" value="1"/>
</dbReference>
<organism evidence="2 3">
    <name type="scientific">Propioniciclava tarda</name>
    <dbReference type="NCBI Taxonomy" id="433330"/>
    <lineage>
        <taxon>Bacteria</taxon>
        <taxon>Bacillati</taxon>
        <taxon>Actinomycetota</taxon>
        <taxon>Actinomycetes</taxon>
        <taxon>Propionibacteriales</taxon>
        <taxon>Propionibacteriaceae</taxon>
        <taxon>Propioniciclava</taxon>
    </lineage>
</organism>
<dbReference type="GO" id="GO:0003700">
    <property type="term" value="F:DNA-binding transcription factor activity"/>
    <property type="evidence" value="ECO:0007669"/>
    <property type="project" value="InterPro"/>
</dbReference>
<dbReference type="Pfam" id="PF12840">
    <property type="entry name" value="HTH_20"/>
    <property type="match status" value="1"/>
</dbReference>
<sequence>MTEAPRPQLPEPVMLDAATMRVLAHPIRVRLVWELGSTAQLRTGDLAAAVGEPVNKVSYHLKLLAEAGLIAKTASKHHTDGRETWWTLANPSGLTYDPNDPASQPVAADLHTLTSDLRGQLERRSYALNHDRAWHGVQNLYTVHLTRDEADDYWARLCTILDEIQALDVARRDTDFDADVEYVVDLSFLPITVHHPEKGQPRTKDAP</sequence>
<dbReference type="AlphaFoldDB" id="A0A4Q9KK48"/>
<dbReference type="InterPro" id="IPR036388">
    <property type="entry name" value="WH-like_DNA-bd_sf"/>
</dbReference>
<dbReference type="EMBL" id="SDMR01000016">
    <property type="protein sequence ID" value="TBT94230.1"/>
    <property type="molecule type" value="Genomic_DNA"/>
</dbReference>
<dbReference type="InterPro" id="IPR011991">
    <property type="entry name" value="ArsR-like_HTH"/>
</dbReference>
<evidence type="ECO:0000313" key="3">
    <source>
        <dbReference type="Proteomes" id="UP000291933"/>
    </source>
</evidence>
<dbReference type="Proteomes" id="UP000291933">
    <property type="component" value="Unassembled WGS sequence"/>
</dbReference>
<dbReference type="SMART" id="SM00418">
    <property type="entry name" value="HTH_ARSR"/>
    <property type="match status" value="1"/>
</dbReference>
<proteinExistence type="predicted"/>
<feature type="domain" description="HTH arsR-type" evidence="1">
    <location>
        <begin position="18"/>
        <end position="115"/>
    </location>
</feature>
<protein>
    <submittedName>
        <fullName evidence="2">Transcriptional regulator</fullName>
    </submittedName>
</protein>
<evidence type="ECO:0000313" key="2">
    <source>
        <dbReference type="EMBL" id="TBT94230.1"/>
    </source>
</evidence>